<evidence type="ECO:0000313" key="1">
    <source>
        <dbReference type="EMBL" id="SFJ83991.1"/>
    </source>
</evidence>
<dbReference type="Pfam" id="PF19758">
    <property type="entry name" value="DUF6245"/>
    <property type="match status" value="1"/>
</dbReference>
<accession>A0A1I3UQ53</accession>
<evidence type="ECO:0000313" key="2">
    <source>
        <dbReference type="Proteomes" id="UP000199111"/>
    </source>
</evidence>
<organism evidence="1 2">
    <name type="scientific">Streptosporangium canum</name>
    <dbReference type="NCBI Taxonomy" id="324952"/>
    <lineage>
        <taxon>Bacteria</taxon>
        <taxon>Bacillati</taxon>
        <taxon>Actinomycetota</taxon>
        <taxon>Actinomycetes</taxon>
        <taxon>Streptosporangiales</taxon>
        <taxon>Streptosporangiaceae</taxon>
        <taxon>Streptosporangium</taxon>
    </lineage>
</organism>
<sequence length="111" mass="11873">MQGRGRWQVPGQDQPHPLAQLLDHLAVHADLGFIRQPNIDHSKLVNASAVQLGAAMAALGLYDGTNAADEHAAEAARLGGDGPYRMRLANAPRSRCTNARWTAPPACSAIW</sequence>
<protein>
    <submittedName>
        <fullName evidence="1">Uncharacterized protein</fullName>
    </submittedName>
</protein>
<reference evidence="2" key="1">
    <citation type="submission" date="2016-10" db="EMBL/GenBank/DDBJ databases">
        <authorList>
            <person name="Varghese N."/>
            <person name="Submissions S."/>
        </authorList>
    </citation>
    <scope>NUCLEOTIDE SEQUENCE [LARGE SCALE GENOMIC DNA]</scope>
    <source>
        <strain evidence="2">CGMCC 4.2126</strain>
    </source>
</reference>
<gene>
    <name evidence="1" type="ORF">SAMN05216275_1135</name>
</gene>
<proteinExistence type="predicted"/>
<dbReference type="InterPro" id="IPR046212">
    <property type="entry name" value="DUF6245"/>
</dbReference>
<keyword evidence="2" id="KW-1185">Reference proteome</keyword>
<name>A0A1I3UQ53_9ACTN</name>
<dbReference type="AlphaFoldDB" id="A0A1I3UQ53"/>
<dbReference type="EMBL" id="FOQY01000013">
    <property type="protein sequence ID" value="SFJ83991.1"/>
    <property type="molecule type" value="Genomic_DNA"/>
</dbReference>
<dbReference type="Proteomes" id="UP000199111">
    <property type="component" value="Unassembled WGS sequence"/>
</dbReference>